<evidence type="ECO:0000256" key="3">
    <source>
        <dbReference type="ARBA" id="ARBA00022692"/>
    </source>
</evidence>
<feature type="transmembrane region" description="Helical" evidence="6">
    <location>
        <begin position="193"/>
        <end position="213"/>
    </location>
</feature>
<feature type="transmembrane region" description="Helical" evidence="6">
    <location>
        <begin position="285"/>
        <end position="305"/>
    </location>
</feature>
<feature type="transmembrane region" description="Helical" evidence="6">
    <location>
        <begin position="48"/>
        <end position="66"/>
    </location>
</feature>
<evidence type="ECO:0000256" key="1">
    <source>
        <dbReference type="ARBA" id="ARBA00004651"/>
    </source>
</evidence>
<dbReference type="InterPro" id="IPR011701">
    <property type="entry name" value="MFS"/>
</dbReference>
<keyword evidence="4 6" id="KW-1133">Transmembrane helix</keyword>
<feature type="transmembrane region" description="Helical" evidence="6">
    <location>
        <begin position="420"/>
        <end position="442"/>
    </location>
</feature>
<proteinExistence type="predicted"/>
<dbReference type="Pfam" id="PF07690">
    <property type="entry name" value="MFS_1"/>
    <property type="match status" value="1"/>
</dbReference>
<dbReference type="InterPro" id="IPR036259">
    <property type="entry name" value="MFS_trans_sf"/>
</dbReference>
<reference evidence="8" key="1">
    <citation type="submission" date="2022-01" db="EMBL/GenBank/DDBJ databases">
        <title>Paenibacillus spongiae sp. nov., isolated from marine sponge.</title>
        <authorList>
            <person name="Li Z."/>
            <person name="Zhang M."/>
        </authorList>
    </citation>
    <scope>NUCLEOTIDE SEQUENCE</scope>
    <source>
        <strain evidence="8">PHS-Z3</strain>
    </source>
</reference>
<dbReference type="InterPro" id="IPR020846">
    <property type="entry name" value="MFS_dom"/>
</dbReference>
<organism evidence="8 9">
    <name type="scientific">Paenibacillus spongiae</name>
    <dbReference type="NCBI Taxonomy" id="2909671"/>
    <lineage>
        <taxon>Bacteria</taxon>
        <taxon>Bacillati</taxon>
        <taxon>Bacillota</taxon>
        <taxon>Bacilli</taxon>
        <taxon>Bacillales</taxon>
        <taxon>Paenibacillaceae</taxon>
        <taxon>Paenibacillus</taxon>
    </lineage>
</organism>
<dbReference type="Gene3D" id="1.20.1250.20">
    <property type="entry name" value="MFS general substrate transporter like domains"/>
    <property type="match status" value="1"/>
</dbReference>
<dbReference type="PROSITE" id="PS50850">
    <property type="entry name" value="MFS"/>
    <property type="match status" value="1"/>
</dbReference>
<evidence type="ECO:0000259" key="7">
    <source>
        <dbReference type="PROSITE" id="PS50850"/>
    </source>
</evidence>
<feature type="transmembrane region" description="Helical" evidence="6">
    <location>
        <begin position="219"/>
        <end position="236"/>
    </location>
</feature>
<dbReference type="PRINTS" id="PR01036">
    <property type="entry name" value="TCRTETB"/>
</dbReference>
<feature type="transmembrane region" description="Helical" evidence="6">
    <location>
        <begin position="345"/>
        <end position="365"/>
    </location>
</feature>
<evidence type="ECO:0000256" key="2">
    <source>
        <dbReference type="ARBA" id="ARBA00022448"/>
    </source>
</evidence>
<dbReference type="SUPFAM" id="SSF103473">
    <property type="entry name" value="MFS general substrate transporter"/>
    <property type="match status" value="1"/>
</dbReference>
<feature type="transmembrane region" description="Helical" evidence="6">
    <location>
        <begin position="103"/>
        <end position="125"/>
    </location>
</feature>
<sequence>MNIPTIKHPDKLLRVLVFALIFSVMNGTMFNVALPVIGKEFSLMPSQVSWIMTSYMVIYAVGSVVYGKLADRYRLKDLLTIGLLVFAVGSIVGMLASDYWMIILGRVLQAAGAAVLPATAMIIPVRYFPPEKRGRALGTSAVGLALGGALGPVVAGLIASFGSWRLLFLFSLLSLVTLPFFRKYLDNDRGTAGHLDLIGGLLLAGTVAFVLLAITQSNWLLFAAGLVVLVLFIARIRSVSNPFVQPGIFRNRSYSVGLLIAFITTAMNFGVTFMTPQYLAALNGLSPGSIGLVLFPAAIASAIMGRRGGKLADDKGNSFLLFTASFLMLLCFALISTLIGASPYIIAVILIAGNVGQTFMQITMSNTLSRTLSKDQVGVGMGLFSMVNFISGAISMSFIGKLLDNELTTIRLNPLVTNEAAYIYSNIFLVMCVLTIAIAGLYRLQFGAVLSKAAEPKADKG</sequence>
<dbReference type="Gene3D" id="1.20.1720.10">
    <property type="entry name" value="Multidrug resistance protein D"/>
    <property type="match status" value="1"/>
</dbReference>
<dbReference type="CDD" id="cd17321">
    <property type="entry name" value="MFS_MMR_MDR_like"/>
    <property type="match status" value="1"/>
</dbReference>
<keyword evidence="9" id="KW-1185">Reference proteome</keyword>
<keyword evidence="3 6" id="KW-0812">Transmembrane</keyword>
<evidence type="ECO:0000256" key="4">
    <source>
        <dbReference type="ARBA" id="ARBA00022989"/>
    </source>
</evidence>
<comment type="subcellular location">
    <subcellularLocation>
        <location evidence="1">Cell membrane</location>
        <topology evidence="1">Multi-pass membrane protein</topology>
    </subcellularLocation>
</comment>
<dbReference type="EMBL" id="CP091430">
    <property type="protein sequence ID" value="UVI28946.1"/>
    <property type="molecule type" value="Genomic_DNA"/>
</dbReference>
<evidence type="ECO:0000313" key="9">
    <source>
        <dbReference type="Proteomes" id="UP001057877"/>
    </source>
</evidence>
<name>A0ABY5S4W9_9BACL</name>
<dbReference type="Proteomes" id="UP001057877">
    <property type="component" value="Chromosome"/>
</dbReference>
<dbReference type="PANTHER" id="PTHR42718">
    <property type="entry name" value="MAJOR FACILITATOR SUPERFAMILY MULTIDRUG TRANSPORTER MFSC"/>
    <property type="match status" value="1"/>
</dbReference>
<feature type="transmembrane region" description="Helical" evidence="6">
    <location>
        <begin position="377"/>
        <end position="400"/>
    </location>
</feature>
<keyword evidence="2" id="KW-0813">Transport</keyword>
<gene>
    <name evidence="8" type="ORF">L1F29_26420</name>
</gene>
<feature type="domain" description="Major facilitator superfamily (MFS) profile" evidence="7">
    <location>
        <begin position="12"/>
        <end position="443"/>
    </location>
</feature>
<feature type="transmembrane region" description="Helical" evidence="6">
    <location>
        <begin position="256"/>
        <end position="279"/>
    </location>
</feature>
<evidence type="ECO:0000313" key="8">
    <source>
        <dbReference type="EMBL" id="UVI28946.1"/>
    </source>
</evidence>
<protein>
    <submittedName>
        <fullName evidence="8">MFS transporter</fullName>
    </submittedName>
</protein>
<accession>A0ABY5S4W9</accession>
<evidence type="ECO:0000256" key="6">
    <source>
        <dbReference type="SAM" id="Phobius"/>
    </source>
</evidence>
<feature type="transmembrane region" description="Helical" evidence="6">
    <location>
        <begin position="12"/>
        <end position="36"/>
    </location>
</feature>
<dbReference type="PANTHER" id="PTHR42718:SF9">
    <property type="entry name" value="MAJOR FACILITATOR SUPERFAMILY MULTIDRUG TRANSPORTER MFSC"/>
    <property type="match status" value="1"/>
</dbReference>
<keyword evidence="5 6" id="KW-0472">Membrane</keyword>
<feature type="transmembrane region" description="Helical" evidence="6">
    <location>
        <begin position="137"/>
        <end position="158"/>
    </location>
</feature>
<feature type="transmembrane region" description="Helical" evidence="6">
    <location>
        <begin position="164"/>
        <end position="181"/>
    </location>
</feature>
<feature type="transmembrane region" description="Helical" evidence="6">
    <location>
        <begin position="78"/>
        <end position="97"/>
    </location>
</feature>
<evidence type="ECO:0000256" key="5">
    <source>
        <dbReference type="ARBA" id="ARBA00023136"/>
    </source>
</evidence>
<feature type="transmembrane region" description="Helical" evidence="6">
    <location>
        <begin position="317"/>
        <end position="339"/>
    </location>
</feature>